<gene>
    <name evidence="6 11" type="primary">recX</name>
    <name evidence="11" type="ORF">VUQ08_01065</name>
</gene>
<accession>A0AB74TND7</accession>
<comment type="subcellular location">
    <subcellularLocation>
        <location evidence="2 6">Cytoplasm</location>
    </subcellularLocation>
</comment>
<dbReference type="AlphaFoldDB" id="A0AB74TND7"/>
<dbReference type="HAMAP" id="MF_01114">
    <property type="entry name" value="RecX"/>
    <property type="match status" value="1"/>
</dbReference>
<evidence type="ECO:0000259" key="9">
    <source>
        <dbReference type="Pfam" id="PF21981"/>
    </source>
</evidence>
<comment type="similarity">
    <text evidence="3 6">Belongs to the RecX family.</text>
</comment>
<keyword evidence="5 6" id="KW-0963">Cytoplasm</keyword>
<dbReference type="Pfam" id="PF21982">
    <property type="entry name" value="RecX_HTH1"/>
    <property type="match status" value="1"/>
</dbReference>
<evidence type="ECO:0000256" key="7">
    <source>
        <dbReference type="SAM" id="MobiDB-lite"/>
    </source>
</evidence>
<dbReference type="InterPro" id="IPR003783">
    <property type="entry name" value="Regulatory_RecX"/>
</dbReference>
<dbReference type="RefSeq" id="WP_347300560.1">
    <property type="nucleotide sequence ID" value="NZ_CP142433.1"/>
</dbReference>
<feature type="domain" description="RecX third three-helical" evidence="9">
    <location>
        <begin position="247"/>
        <end position="291"/>
    </location>
</feature>
<feature type="domain" description="RecX second three-helical" evidence="8">
    <location>
        <begin position="199"/>
        <end position="237"/>
    </location>
</feature>
<dbReference type="InterPro" id="IPR053924">
    <property type="entry name" value="RecX_HTH_2nd"/>
</dbReference>
<dbReference type="PANTHER" id="PTHR33602">
    <property type="entry name" value="REGULATORY PROTEIN RECX FAMILY PROTEIN"/>
    <property type="match status" value="1"/>
</dbReference>
<dbReference type="EMBL" id="CP142433">
    <property type="protein sequence ID" value="XBC46233.1"/>
    <property type="molecule type" value="Genomic_DNA"/>
</dbReference>
<dbReference type="InterPro" id="IPR053926">
    <property type="entry name" value="RecX_HTH_1st"/>
</dbReference>
<dbReference type="InterPro" id="IPR036388">
    <property type="entry name" value="WH-like_DNA-bd_sf"/>
</dbReference>
<evidence type="ECO:0000256" key="3">
    <source>
        <dbReference type="ARBA" id="ARBA00009695"/>
    </source>
</evidence>
<dbReference type="NCBIfam" id="NF010733">
    <property type="entry name" value="PRK14135.1"/>
    <property type="match status" value="1"/>
</dbReference>
<feature type="compositionally biased region" description="Acidic residues" evidence="7">
    <location>
        <begin position="28"/>
        <end position="40"/>
    </location>
</feature>
<dbReference type="InterPro" id="IPR053925">
    <property type="entry name" value="RecX_HTH_3rd"/>
</dbReference>
<proteinExistence type="inferred from homology"/>
<feature type="domain" description="RecX first three-helical" evidence="10">
    <location>
        <begin position="154"/>
        <end position="192"/>
    </location>
</feature>
<evidence type="ECO:0000256" key="5">
    <source>
        <dbReference type="ARBA" id="ARBA00022490"/>
    </source>
</evidence>
<dbReference type="Pfam" id="PF02631">
    <property type="entry name" value="RecX_HTH2"/>
    <property type="match status" value="1"/>
</dbReference>
<evidence type="ECO:0000256" key="6">
    <source>
        <dbReference type="HAMAP-Rule" id="MF_01114"/>
    </source>
</evidence>
<evidence type="ECO:0000259" key="8">
    <source>
        <dbReference type="Pfam" id="PF02631"/>
    </source>
</evidence>
<feature type="region of interest" description="Disordered" evidence="7">
    <location>
        <begin position="20"/>
        <end position="58"/>
    </location>
</feature>
<sequence>MIIMDSGGFNLDDLIQVEPNAARKADSEEMTDPEEIDELSDAQTPIPQIEKSTEPLSRYSAQEINARDAEAYVQNLKQSGRGSQIPAKDDPNYKRTITKISAQKQKGRYNIYLGGEYAFPIAEVLLVKHLLRKGMVISEEFQKQLEVEDNFAKAYTRALNYLSYKMRTEQEIRDDLAEHEFLAQADAVVDKLKEQNLINDLEYAKSYVRTAARVNRKGPRVIAQDLAERGVDDQSIQVAQVEYDLSEQVENACALIKKRMKKRNKTSERQRMQKLNNYLFKKGYTNEVINLAFDEMEPEVDEDEEYDALVKQGEKALRRYSRKTQGYELHQKTKAFLYSKGFKRELIERFMTEKVDD</sequence>
<dbReference type="PANTHER" id="PTHR33602:SF1">
    <property type="entry name" value="REGULATORY PROTEIN RECX FAMILY PROTEIN"/>
    <property type="match status" value="1"/>
</dbReference>
<name>A0AB74TND7_9LACT</name>
<reference evidence="11" key="1">
    <citation type="submission" date="2023-12" db="EMBL/GenBank/DDBJ databases">
        <title>Dolosigranulum savutii sp. nov. isolated from human upper respiratory samples collected in Botswana.</title>
        <authorList>
            <person name="Kelly M.S."/>
        </authorList>
    </citation>
    <scope>NUCLEOTIDE SEQUENCE</scope>
    <source>
        <strain evidence="11">MSK433</strain>
    </source>
</reference>
<dbReference type="Pfam" id="PF21981">
    <property type="entry name" value="RecX_HTH3"/>
    <property type="match status" value="2"/>
</dbReference>
<evidence type="ECO:0000259" key="10">
    <source>
        <dbReference type="Pfam" id="PF21982"/>
    </source>
</evidence>
<protein>
    <recommendedName>
        <fullName evidence="4 6">Regulatory protein RecX</fullName>
    </recommendedName>
</protein>
<dbReference type="GO" id="GO:0006282">
    <property type="term" value="P:regulation of DNA repair"/>
    <property type="evidence" value="ECO:0007669"/>
    <property type="project" value="UniProtKB-UniRule"/>
</dbReference>
<evidence type="ECO:0000256" key="1">
    <source>
        <dbReference type="ARBA" id="ARBA00003529"/>
    </source>
</evidence>
<feature type="domain" description="RecX third three-helical" evidence="9">
    <location>
        <begin position="303"/>
        <end position="351"/>
    </location>
</feature>
<evidence type="ECO:0000313" key="11">
    <source>
        <dbReference type="EMBL" id="XBC46233.1"/>
    </source>
</evidence>
<dbReference type="GO" id="GO:0005737">
    <property type="term" value="C:cytoplasm"/>
    <property type="evidence" value="ECO:0007669"/>
    <property type="project" value="UniProtKB-SubCell"/>
</dbReference>
<dbReference type="Gene3D" id="1.10.10.10">
    <property type="entry name" value="Winged helix-like DNA-binding domain superfamily/Winged helix DNA-binding domain"/>
    <property type="match status" value="4"/>
</dbReference>
<evidence type="ECO:0000256" key="2">
    <source>
        <dbReference type="ARBA" id="ARBA00004496"/>
    </source>
</evidence>
<organism evidence="11">
    <name type="scientific">Dolosigranulum savutiense</name>
    <dbReference type="NCBI Taxonomy" id="3110288"/>
    <lineage>
        <taxon>Bacteria</taxon>
        <taxon>Bacillati</taxon>
        <taxon>Bacillota</taxon>
        <taxon>Bacilli</taxon>
        <taxon>Lactobacillales</taxon>
        <taxon>Carnobacteriaceae</taxon>
        <taxon>Dolosigranulum</taxon>
    </lineage>
</organism>
<evidence type="ECO:0000256" key="4">
    <source>
        <dbReference type="ARBA" id="ARBA00018111"/>
    </source>
</evidence>
<comment type="function">
    <text evidence="1 6">Modulates RecA activity.</text>
</comment>